<evidence type="ECO:0000313" key="1">
    <source>
        <dbReference type="EMBL" id="OGE09592.1"/>
    </source>
</evidence>
<protein>
    <submittedName>
        <fullName evidence="1">Uncharacterized protein</fullName>
    </submittedName>
</protein>
<accession>A0A1F5HZP3</accession>
<organism evidence="1 2">
    <name type="scientific">Candidatus Curtissbacteria bacterium RIFCSPLOWO2_01_FULL_42_26</name>
    <dbReference type="NCBI Taxonomy" id="1797729"/>
    <lineage>
        <taxon>Bacteria</taxon>
        <taxon>Candidatus Curtissiibacteriota</taxon>
    </lineage>
</organism>
<gene>
    <name evidence="1" type="ORF">A3A60_01535</name>
</gene>
<dbReference type="EMBL" id="MFBS01000018">
    <property type="protein sequence ID" value="OGE09592.1"/>
    <property type="molecule type" value="Genomic_DNA"/>
</dbReference>
<dbReference type="STRING" id="1797729.A3A60_01535"/>
<reference evidence="1 2" key="1">
    <citation type="journal article" date="2016" name="Nat. Commun.">
        <title>Thousands of microbial genomes shed light on interconnected biogeochemical processes in an aquifer system.</title>
        <authorList>
            <person name="Anantharaman K."/>
            <person name="Brown C.T."/>
            <person name="Hug L.A."/>
            <person name="Sharon I."/>
            <person name="Castelle C.J."/>
            <person name="Probst A.J."/>
            <person name="Thomas B.C."/>
            <person name="Singh A."/>
            <person name="Wilkins M.J."/>
            <person name="Karaoz U."/>
            <person name="Brodie E.L."/>
            <person name="Williams K.H."/>
            <person name="Hubbard S.S."/>
            <person name="Banfield J.F."/>
        </authorList>
    </citation>
    <scope>NUCLEOTIDE SEQUENCE [LARGE SCALE GENOMIC DNA]</scope>
</reference>
<evidence type="ECO:0000313" key="2">
    <source>
        <dbReference type="Proteomes" id="UP000179227"/>
    </source>
</evidence>
<comment type="caution">
    <text evidence="1">The sequence shown here is derived from an EMBL/GenBank/DDBJ whole genome shotgun (WGS) entry which is preliminary data.</text>
</comment>
<name>A0A1F5HZP3_9BACT</name>
<dbReference type="AlphaFoldDB" id="A0A1F5HZP3"/>
<proteinExistence type="predicted"/>
<dbReference type="Proteomes" id="UP000179227">
    <property type="component" value="Unassembled WGS sequence"/>
</dbReference>
<sequence>MEVKTTERPINIKSLVIEEPHRKPEEFDARTFLSEQEWREAVEVLSDQLITDDLVRSQLHTVIALKRLNLDAFSQFRHAKSVDLYRLMENMARWRGDDENTLLYLEFCKEVLPEQFEKRYRQIRSNTRFNLGWDEFWKQEEQSLSRSSTSLSACVVSFRTAFPSKGQPDLGKDLPDVFLGEISKLIEDKSRQFDAVWAAANFTILFPERKGELGILSKWDKYLAYAHENKNRAQYNYLLPALHSLQILKSKETRFTEDGLKIIMPEPKEFDMAEQELPETRKF</sequence>